<dbReference type="Proteomes" id="UP000054538">
    <property type="component" value="Unassembled WGS sequence"/>
</dbReference>
<gene>
    <name evidence="1" type="ORF">PAXRUDRAFT_169241</name>
</gene>
<evidence type="ECO:0000313" key="2">
    <source>
        <dbReference type="Proteomes" id="UP000054538"/>
    </source>
</evidence>
<dbReference type="OrthoDB" id="3255572at2759"/>
<dbReference type="AlphaFoldDB" id="A0A0D0DFR6"/>
<feature type="non-terminal residue" evidence="1">
    <location>
        <position position="65"/>
    </location>
</feature>
<accession>A0A0D0DFR6</accession>
<name>A0A0D0DFR6_9AGAM</name>
<proteinExistence type="predicted"/>
<dbReference type="EMBL" id="KN827370">
    <property type="protein sequence ID" value="KIK76645.1"/>
    <property type="molecule type" value="Genomic_DNA"/>
</dbReference>
<sequence>MHIAAVCEMLGISQASMYHWEAIFTEYGNVNHPPLPIWGRSLQILMRALMTACEELFTEELDLYV</sequence>
<keyword evidence="2" id="KW-1185">Reference proteome</keyword>
<reference evidence="1 2" key="1">
    <citation type="submission" date="2014-04" db="EMBL/GenBank/DDBJ databases">
        <authorList>
            <consortium name="DOE Joint Genome Institute"/>
            <person name="Kuo A."/>
            <person name="Kohler A."/>
            <person name="Jargeat P."/>
            <person name="Nagy L.G."/>
            <person name="Floudas D."/>
            <person name="Copeland A."/>
            <person name="Barry K.W."/>
            <person name="Cichocki N."/>
            <person name="Veneault-Fourrey C."/>
            <person name="LaButti K."/>
            <person name="Lindquist E.A."/>
            <person name="Lipzen A."/>
            <person name="Lundell T."/>
            <person name="Morin E."/>
            <person name="Murat C."/>
            <person name="Sun H."/>
            <person name="Tunlid A."/>
            <person name="Henrissat B."/>
            <person name="Grigoriev I.V."/>
            <person name="Hibbett D.S."/>
            <person name="Martin F."/>
            <person name="Nordberg H.P."/>
            <person name="Cantor M.N."/>
            <person name="Hua S.X."/>
        </authorList>
    </citation>
    <scope>NUCLEOTIDE SEQUENCE [LARGE SCALE GENOMIC DNA]</scope>
    <source>
        <strain evidence="1 2">Ve08.2h10</strain>
    </source>
</reference>
<reference evidence="2" key="2">
    <citation type="submission" date="2015-01" db="EMBL/GenBank/DDBJ databases">
        <title>Evolutionary Origins and Diversification of the Mycorrhizal Mutualists.</title>
        <authorList>
            <consortium name="DOE Joint Genome Institute"/>
            <consortium name="Mycorrhizal Genomics Consortium"/>
            <person name="Kohler A."/>
            <person name="Kuo A."/>
            <person name="Nagy L.G."/>
            <person name="Floudas D."/>
            <person name="Copeland A."/>
            <person name="Barry K.W."/>
            <person name="Cichocki N."/>
            <person name="Veneault-Fourrey C."/>
            <person name="LaButti K."/>
            <person name="Lindquist E.A."/>
            <person name="Lipzen A."/>
            <person name="Lundell T."/>
            <person name="Morin E."/>
            <person name="Murat C."/>
            <person name="Riley R."/>
            <person name="Ohm R."/>
            <person name="Sun H."/>
            <person name="Tunlid A."/>
            <person name="Henrissat B."/>
            <person name="Grigoriev I.V."/>
            <person name="Hibbett D.S."/>
            <person name="Martin F."/>
        </authorList>
    </citation>
    <scope>NUCLEOTIDE SEQUENCE [LARGE SCALE GENOMIC DNA]</scope>
    <source>
        <strain evidence="2">Ve08.2h10</strain>
    </source>
</reference>
<evidence type="ECO:0000313" key="1">
    <source>
        <dbReference type="EMBL" id="KIK76645.1"/>
    </source>
</evidence>
<organism evidence="1 2">
    <name type="scientific">Paxillus rubicundulus Ve08.2h10</name>
    <dbReference type="NCBI Taxonomy" id="930991"/>
    <lineage>
        <taxon>Eukaryota</taxon>
        <taxon>Fungi</taxon>
        <taxon>Dikarya</taxon>
        <taxon>Basidiomycota</taxon>
        <taxon>Agaricomycotina</taxon>
        <taxon>Agaricomycetes</taxon>
        <taxon>Agaricomycetidae</taxon>
        <taxon>Boletales</taxon>
        <taxon>Paxilineae</taxon>
        <taxon>Paxillaceae</taxon>
        <taxon>Paxillus</taxon>
    </lineage>
</organism>
<dbReference type="HOGENOM" id="CLU_056788_1_8_1"/>
<dbReference type="InParanoid" id="A0A0D0DFR6"/>
<protein>
    <submittedName>
        <fullName evidence="1">Uncharacterized protein</fullName>
    </submittedName>
</protein>